<reference evidence="3 4" key="1">
    <citation type="submission" date="2020-08" db="EMBL/GenBank/DDBJ databases">
        <title>Sequencing the genomes of 1000 actinobacteria strains.</title>
        <authorList>
            <person name="Klenk H.-P."/>
        </authorList>
    </citation>
    <scope>NUCLEOTIDE SEQUENCE [LARGE SCALE GENOMIC DNA]</scope>
    <source>
        <strain evidence="3 4">DSM 28967</strain>
    </source>
</reference>
<feature type="region of interest" description="Disordered" evidence="1">
    <location>
        <begin position="799"/>
        <end position="858"/>
    </location>
</feature>
<dbReference type="InterPro" id="IPR027417">
    <property type="entry name" value="P-loop_NTPase"/>
</dbReference>
<dbReference type="Gene3D" id="3.40.50.300">
    <property type="entry name" value="P-loop containing nucleotide triphosphate hydrolases"/>
    <property type="match status" value="1"/>
</dbReference>
<dbReference type="PANTHER" id="PTHR47691:SF3">
    <property type="entry name" value="HTH-TYPE TRANSCRIPTIONAL REGULATOR RV0890C-RELATED"/>
    <property type="match status" value="1"/>
</dbReference>
<feature type="compositionally biased region" description="Gly residues" evidence="1">
    <location>
        <begin position="847"/>
        <end position="858"/>
    </location>
</feature>
<dbReference type="SUPFAM" id="SSF47413">
    <property type="entry name" value="lambda repressor-like DNA-binding domains"/>
    <property type="match status" value="1"/>
</dbReference>
<keyword evidence="4" id="KW-1185">Reference proteome</keyword>
<evidence type="ECO:0000313" key="4">
    <source>
        <dbReference type="Proteomes" id="UP000549971"/>
    </source>
</evidence>
<evidence type="ECO:0000313" key="3">
    <source>
        <dbReference type="EMBL" id="MBB5838858.1"/>
    </source>
</evidence>
<evidence type="ECO:0000256" key="1">
    <source>
        <dbReference type="SAM" id="MobiDB-lite"/>
    </source>
</evidence>
<dbReference type="InterPro" id="IPR010982">
    <property type="entry name" value="Lambda_DNA-bd_dom_sf"/>
</dbReference>
<evidence type="ECO:0000259" key="2">
    <source>
        <dbReference type="PROSITE" id="PS50943"/>
    </source>
</evidence>
<feature type="domain" description="HTH cro/C1-type" evidence="2">
    <location>
        <begin position="11"/>
        <end position="66"/>
    </location>
</feature>
<gene>
    <name evidence="3" type="ORF">HDA39_005592</name>
</gene>
<dbReference type="EMBL" id="JACHMY010000001">
    <property type="protein sequence ID" value="MBB5838858.1"/>
    <property type="molecule type" value="Genomic_DNA"/>
</dbReference>
<dbReference type="SUPFAM" id="SSF48452">
    <property type="entry name" value="TPR-like"/>
    <property type="match status" value="2"/>
</dbReference>
<dbReference type="Gene3D" id="1.25.40.10">
    <property type="entry name" value="Tetratricopeptide repeat domain"/>
    <property type="match status" value="1"/>
</dbReference>
<dbReference type="AlphaFoldDB" id="A0A7W9JCE0"/>
<dbReference type="Pfam" id="PF13560">
    <property type="entry name" value="HTH_31"/>
    <property type="match status" value="1"/>
</dbReference>
<dbReference type="GO" id="GO:0003677">
    <property type="term" value="F:DNA binding"/>
    <property type="evidence" value="ECO:0007669"/>
    <property type="project" value="InterPro"/>
</dbReference>
<dbReference type="Pfam" id="PF00931">
    <property type="entry name" value="NB-ARC"/>
    <property type="match status" value="1"/>
</dbReference>
<dbReference type="InterPro" id="IPR002182">
    <property type="entry name" value="NB-ARC"/>
</dbReference>
<dbReference type="CDD" id="cd00093">
    <property type="entry name" value="HTH_XRE"/>
    <property type="match status" value="1"/>
</dbReference>
<dbReference type="PANTHER" id="PTHR47691">
    <property type="entry name" value="REGULATOR-RELATED"/>
    <property type="match status" value="1"/>
</dbReference>
<dbReference type="Proteomes" id="UP000549971">
    <property type="component" value="Unassembled WGS sequence"/>
</dbReference>
<dbReference type="SMART" id="SM00530">
    <property type="entry name" value="HTH_XRE"/>
    <property type="match status" value="1"/>
</dbReference>
<dbReference type="Gene3D" id="1.10.260.40">
    <property type="entry name" value="lambda repressor-like DNA-binding domains"/>
    <property type="match status" value="1"/>
</dbReference>
<dbReference type="SUPFAM" id="SSF52540">
    <property type="entry name" value="P-loop containing nucleoside triphosphate hydrolases"/>
    <property type="match status" value="1"/>
</dbReference>
<dbReference type="PROSITE" id="PS50943">
    <property type="entry name" value="HTH_CROC1"/>
    <property type="match status" value="1"/>
</dbReference>
<dbReference type="InterPro" id="IPR001387">
    <property type="entry name" value="Cro/C1-type_HTH"/>
</dbReference>
<dbReference type="GO" id="GO:0043531">
    <property type="term" value="F:ADP binding"/>
    <property type="evidence" value="ECO:0007669"/>
    <property type="project" value="InterPro"/>
</dbReference>
<sequence length="858" mass="91423">MTSGPPFAQLLREFRTTTGLTQERLAELAGLSAVAIGALEGGRRTAPRISTVGQLADALRLSRDDRQRLATAARRPNKPRERAFGIPRQLPPAVADFTGRADELRRLVELLRSPHAAAPGIVISSIGGMAGVGKTTLAVQASRRAVDQFPDGQLYLNLRGSGEKPLTPTDALTALMLSLGLPATGIPDNGHATAARYRTALAGRRILLMLDDVASVDQVALLMPGTPGAVVVMTSRHPLTSLPGVRHLALEVMTEAEALQLLTEVVGQPLEGAERETGLDIVRRCGLLPLAIRIAGGRARTTGLDDVAVSLAKHRGRLQLLTGPAAEVGQSIALSLDHLRYAGDPIGSAAAEAFPVLALLDGDRFPLRAAAAVIDRSLDDTEDLLERLVDVHLLETPALHQYWMHDLVRETGRMLAATTLPGSTVADARSRELTCYVSTLWRWEELRGREEVYGSRTGIPWSLGAEDLDDLELAEDWLGSELPNVVRLARTAAPGEAGERLAVVRLALGMLPLSIALMRFAEARATVAAALEHSDGLPEELEFGLFYAAGALASAAGLYEESGRWLRQALVNARRRESAADVAACLIDIGYGLGRLGRPAEGMPLCEEGLAAVVESQLAKFEVGANVAVGSLAGLAGDLERQWTAFDRALTLMSELSAPAPAVIHKSMIGHSYRDSGRYDASAAILRDNLRAVRELGKQVLEADVLIELGTTLLASGDLAEAERTLRTGLELAARFPEENREAALLQPLGQVLAAQGSPTEATAHWHRAITLYERQVDPRADVVRKLLSELQLGRRFGEGFEGGGDQRVVGSRPPGGDQDSAGGSRGLQGPDHRGRSRRERQAGDQGDPGVGGAEGGY</sequence>
<comment type="caution">
    <text evidence="3">The sequence shown here is derived from an EMBL/GenBank/DDBJ whole genome shotgun (WGS) entry which is preliminary data.</text>
</comment>
<name>A0A7W9JCE0_9ACTN</name>
<protein>
    <submittedName>
        <fullName evidence="3">Transcriptional regulator with XRE-family HTH domain/tetratricopeptide (TPR) repeat protein</fullName>
    </submittedName>
</protein>
<dbReference type="InterPro" id="IPR011990">
    <property type="entry name" value="TPR-like_helical_dom_sf"/>
</dbReference>
<dbReference type="SMART" id="SM00028">
    <property type="entry name" value="TPR"/>
    <property type="match status" value="2"/>
</dbReference>
<organism evidence="3 4">
    <name type="scientific">Kribbella italica</name>
    <dbReference type="NCBI Taxonomy" id="1540520"/>
    <lineage>
        <taxon>Bacteria</taxon>
        <taxon>Bacillati</taxon>
        <taxon>Actinomycetota</taxon>
        <taxon>Actinomycetes</taxon>
        <taxon>Propionibacteriales</taxon>
        <taxon>Kribbellaceae</taxon>
        <taxon>Kribbella</taxon>
    </lineage>
</organism>
<dbReference type="Pfam" id="PF13424">
    <property type="entry name" value="TPR_12"/>
    <property type="match status" value="1"/>
</dbReference>
<dbReference type="PRINTS" id="PR00364">
    <property type="entry name" value="DISEASERSIST"/>
</dbReference>
<accession>A0A7W9JCE0</accession>
<dbReference type="InterPro" id="IPR019734">
    <property type="entry name" value="TPR_rpt"/>
</dbReference>
<proteinExistence type="predicted"/>